<comment type="caution">
    <text evidence="2">The sequence shown here is derived from an EMBL/GenBank/DDBJ whole genome shotgun (WGS) entry which is preliminary data.</text>
</comment>
<accession>A0A3M0LXB8</accession>
<dbReference type="Pfam" id="PF20283">
    <property type="entry name" value="CTD7"/>
    <property type="match status" value="1"/>
</dbReference>
<name>A0A3M0LXB8_9RHOB</name>
<dbReference type="AlphaFoldDB" id="A0A3M0LXB8"/>
<proteinExistence type="predicted"/>
<dbReference type="EMBL" id="QOKZ01000020">
    <property type="protein sequence ID" value="RMC30128.1"/>
    <property type="molecule type" value="Genomic_DNA"/>
</dbReference>
<gene>
    <name evidence="2" type="ORF">C9E81_22085</name>
</gene>
<evidence type="ECO:0000313" key="2">
    <source>
        <dbReference type="EMBL" id="RMC30128.1"/>
    </source>
</evidence>
<sequence>MESFSAGVFQAEKTTFFLITTATAVAGSALAKLREGVSQQDRKEALDLLRQAAEESDNKMTAAARKKFLSLTDDEARLLLSRTTVYDNHPNLTDVTSDIEAELVLVAPGKTDLAAQYLEGWWLNVVGRQLIAEQSSTIPVQHIITKANEIGHTLKKDALPLDDPAALEVKEYSDGDEKRIFVRQLRAIQIADRHIESAVYDYYRAYAQRSKWARENLILENELGDYDRKLEDSWQRKLDGECIASEPQSALVPYDWPVN</sequence>
<dbReference type="Proteomes" id="UP000273516">
    <property type="component" value="Unassembled WGS sequence"/>
</dbReference>
<organism evidence="2 3">
    <name type="scientific">Paracoccus alkanivorans</name>
    <dbReference type="NCBI Taxonomy" id="2116655"/>
    <lineage>
        <taxon>Bacteria</taxon>
        <taxon>Pseudomonadati</taxon>
        <taxon>Pseudomonadota</taxon>
        <taxon>Alphaproteobacteria</taxon>
        <taxon>Rhodobacterales</taxon>
        <taxon>Paracoccaceae</taxon>
        <taxon>Paracoccus</taxon>
    </lineage>
</organism>
<evidence type="ECO:0000259" key="1">
    <source>
        <dbReference type="Pfam" id="PF20283"/>
    </source>
</evidence>
<feature type="domain" description="ABC-three component systems C-terminal" evidence="1">
    <location>
        <begin position="181"/>
        <end position="239"/>
    </location>
</feature>
<dbReference type="InterPro" id="IPR046913">
    <property type="entry name" value="ABC-3C_CTD7"/>
</dbReference>
<keyword evidence="3" id="KW-1185">Reference proteome</keyword>
<reference evidence="2 3" key="1">
    <citation type="submission" date="2018-07" db="EMBL/GenBank/DDBJ databases">
        <authorList>
            <person name="Zhang Y."/>
            <person name="Wang L."/>
            <person name="Ma S."/>
        </authorList>
    </citation>
    <scope>NUCLEOTIDE SEQUENCE [LARGE SCALE GENOMIC DNA]</scope>
    <source>
        <strain evidence="2 3">4-2</strain>
    </source>
</reference>
<protein>
    <recommendedName>
        <fullName evidence="1">ABC-three component systems C-terminal domain-containing protein</fullName>
    </recommendedName>
</protein>
<evidence type="ECO:0000313" key="3">
    <source>
        <dbReference type="Proteomes" id="UP000273516"/>
    </source>
</evidence>